<keyword evidence="1 3" id="KW-0378">Hydrolase</keyword>
<dbReference type="RefSeq" id="WP_109457306.1">
    <property type="nucleotide sequence ID" value="NZ_QFBC01000002.1"/>
</dbReference>
<proteinExistence type="predicted"/>
<dbReference type="GO" id="GO:0019693">
    <property type="term" value="P:ribose phosphate metabolic process"/>
    <property type="evidence" value="ECO:0007669"/>
    <property type="project" value="TreeGrafter"/>
</dbReference>
<keyword evidence="4" id="KW-1185">Reference proteome</keyword>
<comment type="caution">
    <text evidence="3">The sequence shown here is derived from an EMBL/GenBank/DDBJ whole genome shotgun (WGS) entry which is preliminary data.</text>
</comment>
<dbReference type="OrthoDB" id="9806150at2"/>
<evidence type="ECO:0000313" key="4">
    <source>
        <dbReference type="Proteomes" id="UP000245252"/>
    </source>
</evidence>
<name>A0A2U2DV74_9HYPH</name>
<dbReference type="CDD" id="cd03424">
    <property type="entry name" value="NUDIX_ADPRase_Nudt5_UGPPase_Nudt14"/>
    <property type="match status" value="1"/>
</dbReference>
<dbReference type="SUPFAM" id="SSF55811">
    <property type="entry name" value="Nudix"/>
    <property type="match status" value="1"/>
</dbReference>
<dbReference type="PROSITE" id="PS51462">
    <property type="entry name" value="NUDIX"/>
    <property type="match status" value="1"/>
</dbReference>
<evidence type="ECO:0000259" key="2">
    <source>
        <dbReference type="PROSITE" id="PS51462"/>
    </source>
</evidence>
<dbReference type="Pfam" id="PF00293">
    <property type="entry name" value="NUDIX"/>
    <property type="match status" value="1"/>
</dbReference>
<accession>A0A2U2DV74</accession>
<reference evidence="3 4" key="1">
    <citation type="submission" date="2018-05" db="EMBL/GenBank/DDBJ databases">
        <title>The draft genome of strain NS-104.</title>
        <authorList>
            <person name="Hang P."/>
            <person name="Jiang J."/>
        </authorList>
    </citation>
    <scope>NUCLEOTIDE SEQUENCE [LARGE SCALE GENOMIC DNA]</scope>
    <source>
        <strain evidence="3 4">NS-104</strain>
    </source>
</reference>
<dbReference type="GO" id="GO:0016787">
    <property type="term" value="F:hydrolase activity"/>
    <property type="evidence" value="ECO:0007669"/>
    <property type="project" value="UniProtKB-KW"/>
</dbReference>
<dbReference type="Gene3D" id="3.90.79.10">
    <property type="entry name" value="Nucleoside Triphosphate Pyrophosphohydrolase"/>
    <property type="match status" value="1"/>
</dbReference>
<evidence type="ECO:0000256" key="1">
    <source>
        <dbReference type="ARBA" id="ARBA00022801"/>
    </source>
</evidence>
<feature type="domain" description="Nudix hydrolase" evidence="2">
    <location>
        <begin position="41"/>
        <end position="175"/>
    </location>
</feature>
<dbReference type="Proteomes" id="UP000245252">
    <property type="component" value="Unassembled WGS sequence"/>
</dbReference>
<dbReference type="AlphaFoldDB" id="A0A2U2DV74"/>
<dbReference type="InterPro" id="IPR000086">
    <property type="entry name" value="NUDIX_hydrolase_dom"/>
</dbReference>
<dbReference type="EMBL" id="QFBC01000002">
    <property type="protein sequence ID" value="PWE57202.1"/>
    <property type="molecule type" value="Genomic_DNA"/>
</dbReference>
<dbReference type="InterPro" id="IPR015797">
    <property type="entry name" value="NUDIX_hydrolase-like_dom_sf"/>
</dbReference>
<dbReference type="PANTHER" id="PTHR11839">
    <property type="entry name" value="UDP/ADP-SUGAR PYROPHOSPHATASE"/>
    <property type="match status" value="1"/>
</dbReference>
<sequence length="184" mass="20266">MILPWKAENRRTIHKDRWVDLTAERVVTGNGAILDPYYTLAYPDWAVAVALTPDDRVVMIRQYRHGTGVIDLELPGGCVDAADVSPTEAARRELLEETGYGAGEAEYLGHFAANPALQTNHVHVTLLRNAEKLAEPHLEPGEEIAVELMSLETVLQQVTAGSVTNSMHIAALFFALKTLGRIRL</sequence>
<dbReference type="GO" id="GO:0006753">
    <property type="term" value="P:nucleoside phosphate metabolic process"/>
    <property type="evidence" value="ECO:0007669"/>
    <property type="project" value="TreeGrafter"/>
</dbReference>
<evidence type="ECO:0000313" key="3">
    <source>
        <dbReference type="EMBL" id="PWE57202.1"/>
    </source>
</evidence>
<organism evidence="3 4">
    <name type="scientific">Metarhizobium album</name>
    <dbReference type="NCBI Taxonomy" id="2182425"/>
    <lineage>
        <taxon>Bacteria</taxon>
        <taxon>Pseudomonadati</taxon>
        <taxon>Pseudomonadota</taxon>
        <taxon>Alphaproteobacteria</taxon>
        <taxon>Hyphomicrobiales</taxon>
        <taxon>Rhizobiaceae</taxon>
        <taxon>Metarhizobium</taxon>
    </lineage>
</organism>
<gene>
    <name evidence="3" type="ORF">DEM27_06065</name>
</gene>
<dbReference type="PANTHER" id="PTHR11839:SF1">
    <property type="entry name" value="ADP-SUGAR PYROPHOSPHATASE"/>
    <property type="match status" value="1"/>
</dbReference>
<protein>
    <submittedName>
        <fullName evidence="3">NUDIX hydrolase</fullName>
    </submittedName>
</protein>